<dbReference type="Pfam" id="PF14897">
    <property type="entry name" value="EpsG"/>
    <property type="match status" value="1"/>
</dbReference>
<dbReference type="EMBL" id="KC884947">
    <property type="protein sequence ID" value="AGS13690.1"/>
    <property type="molecule type" value="Genomic_DNA"/>
</dbReference>
<keyword evidence="1" id="KW-1133">Transmembrane helix</keyword>
<evidence type="ECO:0000256" key="1">
    <source>
        <dbReference type="SAM" id="Phobius"/>
    </source>
</evidence>
<accession>S5S2A6</accession>
<evidence type="ECO:0000313" key="3">
    <source>
        <dbReference type="EMBL" id="AGS13690.1"/>
    </source>
</evidence>
<sequence length="349" mass="40604">MIFYLIFLLGLLLLPRNNKKVGILLFLFLVGGFSAVRYNVGYDYVNYLDIIFGHNTYAIAYDRLEPLGKFFIDASRYLGYPQLFFILSSIIIIAGVAFWIYKESEDYKLSILIFMGLPMFFWASLSIVRQFMAISFGLFFLRAVISGKYKQSYMWFSFAILSHVSALVLILAYFLRKQITFSRYVFIYALSFVLGFAFYGLINWGGGIPILEKAQMFVQKAELKGFRNQIILLNGFFLSYLLFLWRGRQDSYVGSYYARLSLVGIFLLNVLNFAPVFAGRVSSFFLMSFIILLPNGIKLSRHRYFYRLLAAPLFVFFYIYTLYLASSSYENGLTTKDPYIPYETYFGKF</sequence>
<feature type="transmembrane region" description="Helical" evidence="1">
    <location>
        <begin position="256"/>
        <end position="274"/>
    </location>
</feature>
<feature type="transmembrane region" description="Helical" evidence="1">
    <location>
        <begin position="83"/>
        <end position="101"/>
    </location>
</feature>
<proteinExistence type="predicted"/>
<reference evidence="2" key="1">
    <citation type="submission" date="2013-04" db="EMBL/GenBank/DDBJ databases">
        <title>Porphyromonas gingivalis clinical isolates with different virulence display same fimA type, capsule locus, and biological properties.</title>
        <authorList>
            <person name="Zhou Y.B."/>
            <person name="Liu D.L."/>
            <person name="Li Y.P."/>
            <person name="Yumoto H."/>
            <person name="Zhu C.L."/>
            <person name="Liang J.P."/>
            <person name="Miyake Y."/>
            <person name="Shu R."/>
        </authorList>
    </citation>
    <scope>NUCLEOTIDE SEQUENCE</scope>
    <source>
        <strain evidence="2">SJD2</strain>
        <strain evidence="3">SJD5</strain>
    </source>
</reference>
<protein>
    <recommendedName>
        <fullName evidence="4">EpsG family protein</fullName>
    </recommendedName>
</protein>
<evidence type="ECO:0008006" key="4">
    <source>
        <dbReference type="Google" id="ProtNLM"/>
    </source>
</evidence>
<feature type="transmembrane region" description="Helical" evidence="1">
    <location>
        <begin position="153"/>
        <end position="174"/>
    </location>
</feature>
<organism evidence="2">
    <name type="scientific">Porphyromonas gingivalis</name>
    <name type="common">Bacteroides gingivalis</name>
    <dbReference type="NCBI Taxonomy" id="837"/>
    <lineage>
        <taxon>Bacteria</taxon>
        <taxon>Pseudomonadati</taxon>
        <taxon>Bacteroidota</taxon>
        <taxon>Bacteroidia</taxon>
        <taxon>Bacteroidales</taxon>
        <taxon>Porphyromonadaceae</taxon>
        <taxon>Porphyromonas</taxon>
    </lineage>
</organism>
<feature type="transmembrane region" description="Helical" evidence="1">
    <location>
        <begin position="226"/>
        <end position="244"/>
    </location>
</feature>
<feature type="transmembrane region" description="Helical" evidence="1">
    <location>
        <begin position="186"/>
        <end position="206"/>
    </location>
</feature>
<dbReference type="RefSeq" id="WP_023847318.1">
    <property type="nucleotide sequence ID" value="NZ_JAEMBN010000006.1"/>
</dbReference>
<dbReference type="AlphaFoldDB" id="S5S2A6"/>
<feature type="transmembrane region" description="Helical" evidence="1">
    <location>
        <begin position="280"/>
        <end position="297"/>
    </location>
</feature>
<dbReference type="InterPro" id="IPR049458">
    <property type="entry name" value="EpsG-like"/>
</dbReference>
<feature type="transmembrane region" description="Helical" evidence="1">
    <location>
        <begin position="21"/>
        <end position="40"/>
    </location>
</feature>
<name>S5S2A6_PORGN</name>
<evidence type="ECO:0000313" key="2">
    <source>
        <dbReference type="EMBL" id="AGS13682.1"/>
    </source>
</evidence>
<dbReference type="EMBL" id="KC884946">
    <property type="protein sequence ID" value="AGS13682.1"/>
    <property type="molecule type" value="Genomic_DNA"/>
</dbReference>
<feature type="transmembrane region" description="Helical" evidence="1">
    <location>
        <begin position="113"/>
        <end position="141"/>
    </location>
</feature>
<feature type="transmembrane region" description="Helical" evidence="1">
    <location>
        <begin position="304"/>
        <end position="325"/>
    </location>
</feature>
<keyword evidence="1" id="KW-0472">Membrane</keyword>
<keyword evidence="1" id="KW-0812">Transmembrane</keyword>